<accession>A0A6A6ABL5</accession>
<keyword evidence="2" id="KW-1185">Reference proteome</keyword>
<reference evidence="1" key="1">
    <citation type="journal article" date="2020" name="Stud. Mycol.">
        <title>101 Dothideomycetes genomes: a test case for predicting lifestyles and emergence of pathogens.</title>
        <authorList>
            <person name="Haridas S."/>
            <person name="Albert R."/>
            <person name="Binder M."/>
            <person name="Bloem J."/>
            <person name="Labutti K."/>
            <person name="Salamov A."/>
            <person name="Andreopoulos B."/>
            <person name="Baker S."/>
            <person name="Barry K."/>
            <person name="Bills G."/>
            <person name="Bluhm B."/>
            <person name="Cannon C."/>
            <person name="Castanera R."/>
            <person name="Culley D."/>
            <person name="Daum C."/>
            <person name="Ezra D."/>
            <person name="Gonzalez J."/>
            <person name="Henrissat B."/>
            <person name="Kuo A."/>
            <person name="Liang C."/>
            <person name="Lipzen A."/>
            <person name="Lutzoni F."/>
            <person name="Magnuson J."/>
            <person name="Mondo S."/>
            <person name="Nolan M."/>
            <person name="Ohm R."/>
            <person name="Pangilinan J."/>
            <person name="Park H.-J."/>
            <person name="Ramirez L."/>
            <person name="Alfaro M."/>
            <person name="Sun H."/>
            <person name="Tritt A."/>
            <person name="Yoshinaga Y."/>
            <person name="Zwiers L.-H."/>
            <person name="Turgeon B."/>
            <person name="Goodwin S."/>
            <person name="Spatafora J."/>
            <person name="Crous P."/>
            <person name="Grigoriev I."/>
        </authorList>
    </citation>
    <scope>NUCLEOTIDE SEQUENCE</scope>
    <source>
        <strain evidence="1">CBS 119687</strain>
    </source>
</reference>
<dbReference type="EMBL" id="ML977508">
    <property type="protein sequence ID" value="KAF2128404.1"/>
    <property type="molecule type" value="Genomic_DNA"/>
</dbReference>
<evidence type="ECO:0008006" key="3">
    <source>
        <dbReference type="Google" id="ProtNLM"/>
    </source>
</evidence>
<name>A0A6A6ABL5_9PLEO</name>
<dbReference type="GeneID" id="54404295"/>
<organism evidence="1 2">
    <name type="scientific">Dothidotthia symphoricarpi CBS 119687</name>
    <dbReference type="NCBI Taxonomy" id="1392245"/>
    <lineage>
        <taxon>Eukaryota</taxon>
        <taxon>Fungi</taxon>
        <taxon>Dikarya</taxon>
        <taxon>Ascomycota</taxon>
        <taxon>Pezizomycotina</taxon>
        <taxon>Dothideomycetes</taxon>
        <taxon>Pleosporomycetidae</taxon>
        <taxon>Pleosporales</taxon>
        <taxon>Dothidotthiaceae</taxon>
        <taxon>Dothidotthia</taxon>
    </lineage>
</organism>
<gene>
    <name evidence="1" type="ORF">P153DRAFT_292926</name>
</gene>
<dbReference type="RefSeq" id="XP_033522793.1">
    <property type="nucleotide sequence ID" value="XM_033663863.1"/>
</dbReference>
<protein>
    <recommendedName>
        <fullName evidence="3">Acid protease</fullName>
    </recommendedName>
</protein>
<proteinExistence type="predicted"/>
<evidence type="ECO:0000313" key="1">
    <source>
        <dbReference type="EMBL" id="KAF2128404.1"/>
    </source>
</evidence>
<dbReference type="AlphaFoldDB" id="A0A6A6ABL5"/>
<dbReference type="Proteomes" id="UP000799771">
    <property type="component" value="Unassembled WGS sequence"/>
</dbReference>
<evidence type="ECO:0000313" key="2">
    <source>
        <dbReference type="Proteomes" id="UP000799771"/>
    </source>
</evidence>
<dbReference type="OrthoDB" id="5291209at2759"/>
<sequence length="435" mass="48448">MKTRHAPALPPHAILPNKEQRGSPTFVRVLAAVVIFGLFFFSKHINTMPSTDTNSSRYTETIFIPYINKFSAKNVPKVKTTIEGVDIDMPVDTGSTGLLIGAPRLPNVDPSEGVPAHHFFTSSKIFYVGRLVDLSVRFYSGDNSYAIAKVPVFIVDKSWTCPWYNTRTDGFDCPIGPNGETATRRDTSQITYMGVGFGRNEPRDGMPFATPSVNPFLNLESINGRTLSPEKLRAGYVISTEGIHIGLTQHNTRNFAFINLEPGLTYDEDLRDWSMVKMCFQINDGERHCGPVLIDTGIPQMYIRAEEGARIPSITIRNPNRKSMTKMVRRVKPGTTISIDSLPSERSIIDFSFTVGEGSSIEPSYVFPVRPASPPFINTGRNFFFGYSIVFDAIGGRFGFRPFMYHVEWPQRSTVSLLRCAQVSWSGIMPGSDGE</sequence>